<dbReference type="EMBL" id="JAGSOG010000400">
    <property type="protein sequence ID" value="MBR7839229.1"/>
    <property type="molecule type" value="Genomic_DNA"/>
</dbReference>
<feature type="domain" description="DDE Tnp4" evidence="3">
    <location>
        <begin position="2"/>
        <end position="120"/>
    </location>
</feature>
<dbReference type="GO" id="GO:0046872">
    <property type="term" value="F:metal ion binding"/>
    <property type="evidence" value="ECO:0007669"/>
    <property type="project" value="UniProtKB-KW"/>
</dbReference>
<keyword evidence="2" id="KW-0479">Metal-binding</keyword>
<dbReference type="InterPro" id="IPR027806">
    <property type="entry name" value="HARBI1_dom"/>
</dbReference>
<sequence>MDPRGVPRWVSDVLPGHVNDLAAARELVLAILWPYTEDMPILADGGYIDAGCGVLTPVPRRADGIPLHHDQRTYNKLLRGLRCLGERGFALLVERWKALRHVTISPSRITELARAALVLTHFEHRMIS</sequence>
<reference evidence="4" key="1">
    <citation type="submission" date="2021-04" db="EMBL/GenBank/DDBJ databases">
        <title>Genome based classification of Actinospica acidithermotolerans sp. nov., an actinobacterium isolated from an Indonesian hot spring.</title>
        <authorList>
            <person name="Kusuma A.B."/>
            <person name="Putra K.E."/>
            <person name="Nafisah S."/>
            <person name="Loh J."/>
            <person name="Nouioui I."/>
            <person name="Goodfellow M."/>
        </authorList>
    </citation>
    <scope>NUCLEOTIDE SEQUENCE</scope>
    <source>
        <strain evidence="4">CSCA 57</strain>
    </source>
</reference>
<keyword evidence="5" id="KW-1185">Reference proteome</keyword>
<dbReference type="RefSeq" id="WP_212533668.1">
    <property type="nucleotide sequence ID" value="NZ_JAGSOG010000400.1"/>
</dbReference>
<comment type="caution">
    <text evidence="4">The sequence shown here is derived from an EMBL/GenBank/DDBJ whole genome shotgun (WGS) entry which is preliminary data.</text>
</comment>
<gene>
    <name evidence="4" type="ORF">KDL01_38560</name>
</gene>
<comment type="cofactor">
    <cofactor evidence="1">
        <name>a divalent metal cation</name>
        <dbReference type="ChEBI" id="CHEBI:60240"/>
    </cofactor>
</comment>
<dbReference type="AlphaFoldDB" id="A0A941F0J3"/>
<dbReference type="Proteomes" id="UP000675781">
    <property type="component" value="Unassembled WGS sequence"/>
</dbReference>
<evidence type="ECO:0000259" key="3">
    <source>
        <dbReference type="Pfam" id="PF13359"/>
    </source>
</evidence>
<evidence type="ECO:0000313" key="5">
    <source>
        <dbReference type="Proteomes" id="UP000675781"/>
    </source>
</evidence>
<evidence type="ECO:0000256" key="2">
    <source>
        <dbReference type="ARBA" id="ARBA00022723"/>
    </source>
</evidence>
<protein>
    <recommendedName>
        <fullName evidence="3">DDE Tnp4 domain-containing protein</fullName>
    </recommendedName>
</protein>
<evidence type="ECO:0000256" key="1">
    <source>
        <dbReference type="ARBA" id="ARBA00001968"/>
    </source>
</evidence>
<proteinExistence type="predicted"/>
<organism evidence="4 5">
    <name type="scientific">Actinospica durhamensis</name>
    <dbReference type="NCBI Taxonomy" id="1508375"/>
    <lineage>
        <taxon>Bacteria</taxon>
        <taxon>Bacillati</taxon>
        <taxon>Actinomycetota</taxon>
        <taxon>Actinomycetes</taxon>
        <taxon>Catenulisporales</taxon>
        <taxon>Actinospicaceae</taxon>
        <taxon>Actinospica</taxon>
    </lineage>
</organism>
<accession>A0A941F0J3</accession>
<evidence type="ECO:0000313" key="4">
    <source>
        <dbReference type="EMBL" id="MBR7839229.1"/>
    </source>
</evidence>
<name>A0A941F0J3_9ACTN</name>
<dbReference type="Pfam" id="PF13359">
    <property type="entry name" value="DDE_Tnp_4"/>
    <property type="match status" value="1"/>
</dbReference>